<feature type="compositionally biased region" description="Basic and acidic residues" evidence="1">
    <location>
        <begin position="8"/>
        <end position="17"/>
    </location>
</feature>
<keyword evidence="3" id="KW-1185">Reference proteome</keyword>
<sequence>ARPPRSSTCDRSDDRKARTSAPGRPSASSPPAAAARRVAAGLKAGRDGGDECDGSPSASWITIAGQTSRLLSRKKGATPKKSSPPDFSRSNIIGKPASPMLKVGAGAPAKTQRDKARKTGPSDDGQYWPEVHHGGSGGVYSRPELTAVPILASAKAVDPAMTDDFGLEVEHRSTPRNYTARRTPPFET</sequence>
<proteinExistence type="predicted"/>
<feature type="region of interest" description="Disordered" evidence="1">
    <location>
        <begin position="1"/>
        <end position="142"/>
    </location>
</feature>
<evidence type="ECO:0000313" key="3">
    <source>
        <dbReference type="Proteomes" id="UP000266841"/>
    </source>
</evidence>
<feature type="compositionally biased region" description="Low complexity" evidence="1">
    <location>
        <begin position="19"/>
        <end position="40"/>
    </location>
</feature>
<dbReference type="EMBL" id="AGNL01021497">
    <property type="protein sequence ID" value="EJK60128.1"/>
    <property type="molecule type" value="Genomic_DNA"/>
</dbReference>
<dbReference type="Proteomes" id="UP000266841">
    <property type="component" value="Unassembled WGS sequence"/>
</dbReference>
<dbReference type="AlphaFoldDB" id="K0S254"/>
<evidence type="ECO:0000256" key="1">
    <source>
        <dbReference type="SAM" id="MobiDB-lite"/>
    </source>
</evidence>
<name>K0S254_THAOC</name>
<feature type="non-terminal residue" evidence="2">
    <location>
        <position position="1"/>
    </location>
</feature>
<feature type="region of interest" description="Disordered" evidence="1">
    <location>
        <begin position="166"/>
        <end position="188"/>
    </location>
</feature>
<protein>
    <submittedName>
        <fullName evidence="2">Uncharacterized protein</fullName>
    </submittedName>
</protein>
<organism evidence="2 3">
    <name type="scientific">Thalassiosira oceanica</name>
    <name type="common">Marine diatom</name>
    <dbReference type="NCBI Taxonomy" id="159749"/>
    <lineage>
        <taxon>Eukaryota</taxon>
        <taxon>Sar</taxon>
        <taxon>Stramenopiles</taxon>
        <taxon>Ochrophyta</taxon>
        <taxon>Bacillariophyta</taxon>
        <taxon>Coscinodiscophyceae</taxon>
        <taxon>Thalassiosirophycidae</taxon>
        <taxon>Thalassiosirales</taxon>
        <taxon>Thalassiosiraceae</taxon>
        <taxon>Thalassiosira</taxon>
    </lineage>
</organism>
<accession>K0S254</accession>
<comment type="caution">
    <text evidence="2">The sequence shown here is derived from an EMBL/GenBank/DDBJ whole genome shotgun (WGS) entry which is preliminary data.</text>
</comment>
<gene>
    <name evidence="2" type="ORF">THAOC_19576</name>
</gene>
<reference evidence="2 3" key="1">
    <citation type="journal article" date="2012" name="Genome Biol.">
        <title>Genome and low-iron response of an oceanic diatom adapted to chronic iron limitation.</title>
        <authorList>
            <person name="Lommer M."/>
            <person name="Specht M."/>
            <person name="Roy A.S."/>
            <person name="Kraemer L."/>
            <person name="Andreson R."/>
            <person name="Gutowska M.A."/>
            <person name="Wolf J."/>
            <person name="Bergner S.V."/>
            <person name="Schilhabel M.B."/>
            <person name="Klostermeier U.C."/>
            <person name="Beiko R.G."/>
            <person name="Rosenstiel P."/>
            <person name="Hippler M."/>
            <person name="Laroche J."/>
        </authorList>
    </citation>
    <scope>NUCLEOTIDE SEQUENCE [LARGE SCALE GENOMIC DNA]</scope>
    <source>
        <strain evidence="2 3">CCMP1005</strain>
    </source>
</reference>
<evidence type="ECO:0000313" key="2">
    <source>
        <dbReference type="EMBL" id="EJK60128.1"/>
    </source>
</evidence>
<feature type="compositionally biased region" description="Polar residues" evidence="1">
    <location>
        <begin position="56"/>
        <end position="70"/>
    </location>
</feature>